<dbReference type="GO" id="GO:0031419">
    <property type="term" value="F:cobalamin binding"/>
    <property type="evidence" value="ECO:0007669"/>
    <property type="project" value="InterPro"/>
</dbReference>
<dbReference type="Gene3D" id="3.80.30.20">
    <property type="entry name" value="tm_1862 like domain"/>
    <property type="match status" value="1"/>
</dbReference>
<dbReference type="InterPro" id="IPR051198">
    <property type="entry name" value="BchE-like"/>
</dbReference>
<evidence type="ECO:0000313" key="9">
    <source>
        <dbReference type="Proteomes" id="UP000183967"/>
    </source>
</evidence>
<name>A0A1M5VXA9_9FIRM</name>
<dbReference type="InterPro" id="IPR023404">
    <property type="entry name" value="rSAM_horseshoe"/>
</dbReference>
<dbReference type="AlphaFoldDB" id="A0A1M5VXA9"/>
<dbReference type="SFLD" id="SFLDG01082">
    <property type="entry name" value="B12-binding_domain_containing"/>
    <property type="match status" value="1"/>
</dbReference>
<dbReference type="InterPro" id="IPR036724">
    <property type="entry name" value="Cobalamin-bd_sf"/>
</dbReference>
<dbReference type="InterPro" id="IPR006158">
    <property type="entry name" value="Cobalamin-bd"/>
</dbReference>
<dbReference type="Pfam" id="PF02310">
    <property type="entry name" value="B12-binding"/>
    <property type="match status" value="1"/>
</dbReference>
<keyword evidence="4" id="KW-0408">Iron</keyword>
<evidence type="ECO:0000256" key="1">
    <source>
        <dbReference type="ARBA" id="ARBA00001966"/>
    </source>
</evidence>
<sequence>MNIVISTLNSKYIHSSLSIRYLRSYCINSFDNIKLMEFTINQNTEYITGEIFKQAPDVLAFSCYIWNIEKTLEICERLKIVRPQTKIILGGPEVSFDGDELLRKYDFIDFIIYGEGEETFKELLHYLDEGMNDYENIKGLIFRKDKMIIINNPRPLISNLDIIPSPYEGNLNEFKDKIVYFESSRGCPFNCQFCLSSTIKGVRYFSLDRVKEDLLKLIKAGVKQVKFVDRTFNAKKDYALEIMRFIMAQNVKNINFHFEVTAHLLDDEMLDFLKFVPEGLFQFEIGVQSTNDKTLEAISRKTDFDKLSKVVRKIKSYNNIHQHLDLIAGLPYEDYNSFKKSFNDVYNLQPDMLQLGFLKLLKGSGLRRDREKYGFKFLDKPPYEVLENDYINYGEMLKLKSIEDLLEKYSNSRSFENSLKYVIKNYYRTPFDFFEDFSSYWEKHKLDSISHSKVSLYRIFYDYYFDRINKNIEIFRELLKYDFLLNNKTSNLPEFMKSDKKIDDRNTIHKFLQNELYINKYLKEFVNIPAKRIINKVHFEIFTFDILDFMKNNFEIDKVLYKEGIVLFKYNESKKVFNKVTVYDVTEDIEKIRSEGYEKEMKNEGNREIFQGKN</sequence>
<dbReference type="InterPro" id="IPR058240">
    <property type="entry name" value="rSAM_sf"/>
</dbReference>
<dbReference type="GO" id="GO:0003824">
    <property type="term" value="F:catalytic activity"/>
    <property type="evidence" value="ECO:0007669"/>
    <property type="project" value="InterPro"/>
</dbReference>
<evidence type="ECO:0000259" key="6">
    <source>
        <dbReference type="PROSITE" id="PS51332"/>
    </source>
</evidence>
<dbReference type="InterPro" id="IPR025288">
    <property type="entry name" value="DUF4080"/>
</dbReference>
<evidence type="ECO:0000256" key="4">
    <source>
        <dbReference type="ARBA" id="ARBA00023004"/>
    </source>
</evidence>
<dbReference type="PANTHER" id="PTHR43409">
    <property type="entry name" value="ANAEROBIC MAGNESIUM-PROTOPORPHYRIN IX MONOMETHYL ESTER CYCLASE-RELATED"/>
    <property type="match status" value="1"/>
</dbReference>
<dbReference type="SMART" id="SM00729">
    <property type="entry name" value="Elp3"/>
    <property type="match status" value="1"/>
</dbReference>
<dbReference type="RefSeq" id="WP_073197597.1">
    <property type="nucleotide sequence ID" value="NZ_FQXO01000077.1"/>
</dbReference>
<accession>A0A1M5VXA9</accession>
<dbReference type="SFLD" id="SFLDG01123">
    <property type="entry name" value="methyltransferase_(Class_B)"/>
    <property type="match status" value="1"/>
</dbReference>
<proteinExistence type="predicted"/>
<evidence type="ECO:0000256" key="3">
    <source>
        <dbReference type="ARBA" id="ARBA00022723"/>
    </source>
</evidence>
<dbReference type="Gene3D" id="3.40.50.280">
    <property type="entry name" value="Cobalamin-binding domain"/>
    <property type="match status" value="1"/>
</dbReference>
<dbReference type="InterPro" id="IPR007197">
    <property type="entry name" value="rSAM"/>
</dbReference>
<feature type="domain" description="Radical SAM core" evidence="7">
    <location>
        <begin position="173"/>
        <end position="403"/>
    </location>
</feature>
<dbReference type="PROSITE" id="PS51918">
    <property type="entry name" value="RADICAL_SAM"/>
    <property type="match status" value="1"/>
</dbReference>
<dbReference type="SUPFAM" id="SSF52242">
    <property type="entry name" value="Cobalamin (vitamin B12)-binding domain"/>
    <property type="match status" value="1"/>
</dbReference>
<dbReference type="GO" id="GO:0005829">
    <property type="term" value="C:cytosol"/>
    <property type="evidence" value="ECO:0007669"/>
    <property type="project" value="TreeGrafter"/>
</dbReference>
<dbReference type="CDD" id="cd01335">
    <property type="entry name" value="Radical_SAM"/>
    <property type="match status" value="1"/>
</dbReference>
<dbReference type="CDD" id="cd02068">
    <property type="entry name" value="radical_SAM_B12_BD"/>
    <property type="match status" value="1"/>
</dbReference>
<dbReference type="SUPFAM" id="SSF102114">
    <property type="entry name" value="Radical SAM enzymes"/>
    <property type="match status" value="1"/>
</dbReference>
<dbReference type="SFLD" id="SFLDS00029">
    <property type="entry name" value="Radical_SAM"/>
    <property type="match status" value="1"/>
</dbReference>
<protein>
    <submittedName>
        <fullName evidence="8">Radical SAM superfamily enzyme YgiQ, UPF0313 family</fullName>
    </submittedName>
</protein>
<keyword evidence="2" id="KW-0949">S-adenosyl-L-methionine</keyword>
<dbReference type="PROSITE" id="PS51332">
    <property type="entry name" value="B12_BINDING"/>
    <property type="match status" value="1"/>
</dbReference>
<dbReference type="GO" id="GO:0046872">
    <property type="term" value="F:metal ion binding"/>
    <property type="evidence" value="ECO:0007669"/>
    <property type="project" value="UniProtKB-KW"/>
</dbReference>
<dbReference type="Proteomes" id="UP000183967">
    <property type="component" value="Unassembled WGS sequence"/>
</dbReference>
<evidence type="ECO:0000313" key="8">
    <source>
        <dbReference type="EMBL" id="SHH79563.1"/>
    </source>
</evidence>
<evidence type="ECO:0000256" key="2">
    <source>
        <dbReference type="ARBA" id="ARBA00022691"/>
    </source>
</evidence>
<keyword evidence="9" id="KW-1185">Reference proteome</keyword>
<dbReference type="Pfam" id="PF13311">
    <property type="entry name" value="DUF4080"/>
    <property type="match status" value="1"/>
</dbReference>
<feature type="domain" description="B12-binding" evidence="6">
    <location>
        <begin position="1"/>
        <end position="134"/>
    </location>
</feature>
<dbReference type="PANTHER" id="PTHR43409:SF16">
    <property type="entry name" value="SLR0320 PROTEIN"/>
    <property type="match status" value="1"/>
</dbReference>
<organism evidence="8 9">
    <name type="scientific">Caloranaerobacter azorensis DSM 13643</name>
    <dbReference type="NCBI Taxonomy" id="1121264"/>
    <lineage>
        <taxon>Bacteria</taxon>
        <taxon>Bacillati</taxon>
        <taxon>Bacillota</taxon>
        <taxon>Tissierellia</taxon>
        <taxon>Tissierellales</taxon>
        <taxon>Thermohalobacteraceae</taxon>
        <taxon>Caloranaerobacter</taxon>
    </lineage>
</organism>
<evidence type="ECO:0000256" key="5">
    <source>
        <dbReference type="ARBA" id="ARBA00023014"/>
    </source>
</evidence>
<evidence type="ECO:0000259" key="7">
    <source>
        <dbReference type="PROSITE" id="PS51918"/>
    </source>
</evidence>
<reference evidence="9" key="1">
    <citation type="submission" date="2016-11" db="EMBL/GenBank/DDBJ databases">
        <authorList>
            <person name="Varghese N."/>
            <person name="Submissions S."/>
        </authorList>
    </citation>
    <scope>NUCLEOTIDE SEQUENCE [LARGE SCALE GENOMIC DNA]</scope>
    <source>
        <strain evidence="9">DSM 13643</strain>
    </source>
</reference>
<keyword evidence="5" id="KW-0411">Iron-sulfur</keyword>
<keyword evidence="3" id="KW-0479">Metal-binding</keyword>
<dbReference type="EMBL" id="FQXO01000077">
    <property type="protein sequence ID" value="SHH79563.1"/>
    <property type="molecule type" value="Genomic_DNA"/>
</dbReference>
<dbReference type="OrthoDB" id="9801424at2"/>
<dbReference type="GO" id="GO:0051539">
    <property type="term" value="F:4 iron, 4 sulfur cluster binding"/>
    <property type="evidence" value="ECO:0007669"/>
    <property type="project" value="UniProtKB-KW"/>
</dbReference>
<comment type="cofactor">
    <cofactor evidence="1">
        <name>[4Fe-4S] cluster</name>
        <dbReference type="ChEBI" id="CHEBI:49883"/>
    </cofactor>
</comment>
<gene>
    <name evidence="8" type="ORF">SAMN02745135_02167</name>
</gene>
<dbReference type="Pfam" id="PF04055">
    <property type="entry name" value="Radical_SAM"/>
    <property type="match status" value="1"/>
</dbReference>
<dbReference type="InterPro" id="IPR034466">
    <property type="entry name" value="Methyltransferase_Class_B"/>
</dbReference>
<dbReference type="InterPro" id="IPR006638">
    <property type="entry name" value="Elp3/MiaA/NifB-like_rSAM"/>
</dbReference>